<sequence length="406" mass="45256">MGSKTKATPKRSGGAGLSWRSIALVALIGATLATLAMRPALRSFVVGHVSVLVSGSQGSADALDPDMYDYEGHMADRKIFEVVALPGKGKGAIAVRDIKRGELVLREKPLLVAPDEETPRAWVNELFFNWTYSPSKRDTFFNLTHSHLWLDDDPETGLPPKVNIDPPTQTPDERFWLTEAILTTNVAAITLNDAPLRGLFPRFSRVNHVCPGANNVNYEWREEEGEMRIYAVRDIKKGTELGHSYIGQVGPRAARIKHLEETYGFTCNCKFCTLDAEATEQRDAWAAEWKALETDFDARSGNGTLPGKEAIRIVRDLWELSLKLDYTTDRARFSEEAGLVAIAHGDKKAAVQWLKLAHKYFTIEVGVDSVDAERVEELLDNPTKADDWASKERLTLDGPDKAWFDT</sequence>
<protein>
    <submittedName>
        <fullName evidence="2">Set domain-containing protein 5</fullName>
    </submittedName>
</protein>
<dbReference type="PANTHER" id="PTHR47332">
    <property type="entry name" value="SET DOMAIN-CONTAINING PROTEIN 5"/>
    <property type="match status" value="1"/>
</dbReference>
<dbReference type="GeneID" id="59341416"/>
<evidence type="ECO:0000259" key="1">
    <source>
        <dbReference type="PROSITE" id="PS50280"/>
    </source>
</evidence>
<gene>
    <name evidence="2" type="ORF">MIND_00199700</name>
</gene>
<dbReference type="PANTHER" id="PTHR47332:SF4">
    <property type="entry name" value="SET DOMAIN-CONTAINING PROTEIN 5"/>
    <property type="match status" value="1"/>
</dbReference>
<dbReference type="Pfam" id="PF00856">
    <property type="entry name" value="SET"/>
    <property type="match status" value="1"/>
</dbReference>
<keyword evidence="3" id="KW-1185">Reference proteome</keyword>
<dbReference type="Gene3D" id="2.170.270.10">
    <property type="entry name" value="SET domain"/>
    <property type="match status" value="1"/>
</dbReference>
<feature type="domain" description="SET" evidence="1">
    <location>
        <begin position="78"/>
        <end position="246"/>
    </location>
</feature>
<dbReference type="SMART" id="SM00317">
    <property type="entry name" value="SET"/>
    <property type="match status" value="1"/>
</dbReference>
<dbReference type="PROSITE" id="PS50280">
    <property type="entry name" value="SET"/>
    <property type="match status" value="1"/>
</dbReference>
<dbReference type="AlphaFoldDB" id="A0A8H6T7Q7"/>
<evidence type="ECO:0000313" key="3">
    <source>
        <dbReference type="Proteomes" id="UP000636479"/>
    </source>
</evidence>
<dbReference type="Proteomes" id="UP000636479">
    <property type="component" value="Unassembled WGS sequence"/>
</dbReference>
<dbReference type="EMBL" id="JACAZF010000002">
    <property type="protein sequence ID" value="KAF7311887.1"/>
    <property type="molecule type" value="Genomic_DNA"/>
</dbReference>
<proteinExistence type="predicted"/>
<evidence type="ECO:0000313" key="2">
    <source>
        <dbReference type="EMBL" id="KAF7311887.1"/>
    </source>
</evidence>
<dbReference type="InterPro" id="IPR046341">
    <property type="entry name" value="SET_dom_sf"/>
</dbReference>
<dbReference type="SUPFAM" id="SSF82199">
    <property type="entry name" value="SET domain"/>
    <property type="match status" value="1"/>
</dbReference>
<reference evidence="2" key="1">
    <citation type="submission" date="2020-05" db="EMBL/GenBank/DDBJ databases">
        <title>Mycena genomes resolve the evolution of fungal bioluminescence.</title>
        <authorList>
            <person name="Tsai I.J."/>
        </authorList>
    </citation>
    <scope>NUCLEOTIDE SEQUENCE</scope>
    <source>
        <strain evidence="2">171206Taipei</strain>
    </source>
</reference>
<name>A0A8H6T7Q7_9AGAR</name>
<dbReference type="InterPro" id="IPR053185">
    <property type="entry name" value="SET_domain_protein"/>
</dbReference>
<dbReference type="OrthoDB" id="265717at2759"/>
<dbReference type="CDD" id="cd20071">
    <property type="entry name" value="SET_SMYD"/>
    <property type="match status" value="1"/>
</dbReference>
<comment type="caution">
    <text evidence="2">The sequence shown here is derived from an EMBL/GenBank/DDBJ whole genome shotgun (WGS) entry which is preliminary data.</text>
</comment>
<dbReference type="InterPro" id="IPR001214">
    <property type="entry name" value="SET_dom"/>
</dbReference>
<accession>A0A8H6T7Q7</accession>
<organism evidence="2 3">
    <name type="scientific">Mycena indigotica</name>
    <dbReference type="NCBI Taxonomy" id="2126181"/>
    <lineage>
        <taxon>Eukaryota</taxon>
        <taxon>Fungi</taxon>
        <taxon>Dikarya</taxon>
        <taxon>Basidiomycota</taxon>
        <taxon>Agaricomycotina</taxon>
        <taxon>Agaricomycetes</taxon>
        <taxon>Agaricomycetidae</taxon>
        <taxon>Agaricales</taxon>
        <taxon>Marasmiineae</taxon>
        <taxon>Mycenaceae</taxon>
        <taxon>Mycena</taxon>
    </lineage>
</organism>
<dbReference type="RefSeq" id="XP_037223995.1">
    <property type="nucleotide sequence ID" value="XM_037358900.1"/>
</dbReference>